<dbReference type="EMBL" id="FCNP01000049">
    <property type="protein sequence ID" value="CVI63554.1"/>
    <property type="molecule type" value="Genomic_DNA"/>
</dbReference>
<evidence type="ECO:0000313" key="2">
    <source>
        <dbReference type="Proteomes" id="UP000192140"/>
    </source>
</evidence>
<dbReference type="AlphaFoldDB" id="A0A1S7U9E3"/>
<keyword evidence="2" id="KW-1185">Reference proteome</keyword>
<gene>
    <name evidence="1" type="ORF">AGR7A_pAt20277</name>
</gene>
<proteinExistence type="predicted"/>
<dbReference type="Proteomes" id="UP000192140">
    <property type="component" value="Unassembled WGS sequence"/>
</dbReference>
<dbReference type="Pfam" id="PF09655">
    <property type="entry name" value="Nitr_red_assoc"/>
    <property type="match status" value="1"/>
</dbReference>
<name>A0A1S7U9E3_9HYPH</name>
<comment type="caution">
    <text evidence="1">The sequence shown here is derived from an EMBL/GenBank/DDBJ whole genome shotgun (WGS) entry which is preliminary data.</text>
</comment>
<protein>
    <recommendedName>
        <fullName evidence="3">Nitrate reductase associated protein</fullName>
    </recommendedName>
</protein>
<dbReference type="InterPro" id="IPR013481">
    <property type="entry name" value="NarM"/>
</dbReference>
<organism evidence="1 2">
    <name type="scientific">Agrobacterium deltaense NCPPB 1641</name>
    <dbReference type="NCBI Taxonomy" id="1183425"/>
    <lineage>
        <taxon>Bacteria</taxon>
        <taxon>Pseudomonadati</taxon>
        <taxon>Pseudomonadota</taxon>
        <taxon>Alphaproteobacteria</taxon>
        <taxon>Hyphomicrobiales</taxon>
        <taxon>Rhizobiaceae</taxon>
        <taxon>Rhizobium/Agrobacterium group</taxon>
        <taxon>Agrobacterium</taxon>
    </lineage>
</organism>
<evidence type="ECO:0008006" key="3">
    <source>
        <dbReference type="Google" id="ProtNLM"/>
    </source>
</evidence>
<dbReference type="NCBIfam" id="TIGR02664">
    <property type="entry name" value="nitr_red_assoc"/>
    <property type="match status" value="1"/>
</dbReference>
<reference evidence="1" key="1">
    <citation type="submission" date="2016-01" db="EMBL/GenBank/DDBJ databases">
        <authorList>
            <person name="Regsiter A."/>
            <person name="william w."/>
        </authorList>
    </citation>
    <scope>NUCLEOTIDE SEQUENCE</scope>
    <source>
        <strain evidence="1">NCPPB 1641</strain>
    </source>
</reference>
<accession>A0A1S7U9E3</accession>
<evidence type="ECO:0000313" key="1">
    <source>
        <dbReference type="EMBL" id="CVI63554.1"/>
    </source>
</evidence>
<sequence length="158" mass="17818">MSASAAGNRQIFDFELDFANTLRCVPMAVRRKLDLVGVKLSLRQWSQFKLEDRASLLELACETTDEIEKYRETLVELIGLRTRGSVTLIDVVNDAEWMNISAVPEAVIREAEAKGHKPPLLSQWAGLTDLQRFALLKLTRSGHDNENFVPALREFDCG</sequence>
<dbReference type="RefSeq" id="WP_080855208.1">
    <property type="nucleotide sequence ID" value="NZ_LT009777.1"/>
</dbReference>